<dbReference type="Pfam" id="PF02683">
    <property type="entry name" value="DsbD_TM"/>
    <property type="match status" value="1"/>
</dbReference>
<dbReference type="PROSITE" id="PS00194">
    <property type="entry name" value="THIOREDOXIN_1"/>
    <property type="match status" value="1"/>
</dbReference>
<feature type="compositionally biased region" description="Gly residues" evidence="7">
    <location>
        <begin position="664"/>
        <end position="674"/>
    </location>
</feature>
<feature type="chain" id="PRO_5021024556" evidence="9">
    <location>
        <begin position="31"/>
        <end position="793"/>
    </location>
</feature>
<dbReference type="InterPro" id="IPR035671">
    <property type="entry name" value="DsbD_gamma"/>
</dbReference>
<feature type="region of interest" description="Disordered" evidence="7">
    <location>
        <begin position="650"/>
        <end position="683"/>
    </location>
</feature>
<dbReference type="GO" id="GO:0045454">
    <property type="term" value="P:cell redox homeostasis"/>
    <property type="evidence" value="ECO:0007669"/>
    <property type="project" value="TreeGrafter"/>
</dbReference>
<dbReference type="CDD" id="cd02953">
    <property type="entry name" value="DsbDgamma"/>
    <property type="match status" value="1"/>
</dbReference>
<dbReference type="InterPro" id="IPR017937">
    <property type="entry name" value="Thioredoxin_CS"/>
</dbReference>
<dbReference type="Gene3D" id="3.40.30.10">
    <property type="entry name" value="Glutaredoxin"/>
    <property type="match status" value="1"/>
</dbReference>
<evidence type="ECO:0000256" key="7">
    <source>
        <dbReference type="SAM" id="MobiDB-lite"/>
    </source>
</evidence>
<evidence type="ECO:0000256" key="8">
    <source>
        <dbReference type="SAM" id="Phobius"/>
    </source>
</evidence>
<dbReference type="GO" id="GO:0015035">
    <property type="term" value="F:protein-disulfide reductase activity"/>
    <property type="evidence" value="ECO:0007669"/>
    <property type="project" value="TreeGrafter"/>
</dbReference>
<keyword evidence="5 8" id="KW-0472">Membrane</keyword>
<feature type="transmembrane region" description="Helical" evidence="8">
    <location>
        <begin position="486"/>
        <end position="510"/>
    </location>
</feature>
<dbReference type="Proteomes" id="UP000295182">
    <property type="component" value="Unassembled WGS sequence"/>
</dbReference>
<dbReference type="GO" id="GO:0016020">
    <property type="term" value="C:membrane"/>
    <property type="evidence" value="ECO:0007669"/>
    <property type="project" value="UniProtKB-SubCell"/>
</dbReference>
<evidence type="ECO:0000256" key="5">
    <source>
        <dbReference type="ARBA" id="ARBA00023136"/>
    </source>
</evidence>
<sequence length="793" mass="81687">MQPHSTSFFARLLGALFFIAACALSTGARAQFGTNPAPATGSVVSTPHVRAELIAHAPEGVAPGQPVWLGLQLTHQPHWHTYWKNPGDSGLPTALNWQLPAGLDVGEVAWPVPQKIRVGTLANYGYEGQVLLAVPLQVSGAFKPPLVGSAAQTLEVRLHATWLVCRVECIPEEGSFVLQLPLRGSTALHGTAFAQSLAAQPQALPGEGTVRAEGDRLHIRVTGLPAAARGQMLELLPETPAVLLHAAEAGKDWTQTWQGDVWTATVPLSPERGDSTATLPLVLALADGAASTASTDTQASARAWRTVATVTAPWTQAAPRAEVSPALAAALAANQAAAQAAQAGATSTALPGASASASGLLAALLGGLIGGLLLNLMPCVFPVLAIKVIGFARHGSHRRAHRLAGLAYTAGVVLSFVALGGLLLALRAAGEQLGWGFQLQSPGVVAALAALFTLLGLNLAGVFEFGQFAPGRLATLQARHPAADAFLSGMLAVAIASPCTAPFMGASLGFAIEMPAVQALAVFAALGVGMALPYLAASWLPGVARALPRPGPWMATFRHAMAFPMFATVVWLVWVLGQQSGIDGASALLALLVAGSAVVWSLTLRGRARWAIASVLIAFSAWLAGAIGQNITQPAEQALLATAPGTDAGTSAGNGAGSDRSIGTGTGSHSGTGTDGPSPASARWQPWSAGRVADLLADGQPVFVDFTAAWCVTCQYNKRTTLADADVLARFATHRVALLRADWTRRDPAITAALAQLGRSGVPVYVLYAPGRAPVVMTEIIHPGDVYKALAAL</sequence>
<dbReference type="InterPro" id="IPR003834">
    <property type="entry name" value="Cyt_c_assmbl_TM_dom"/>
</dbReference>
<dbReference type="InterPro" id="IPR028250">
    <property type="entry name" value="DsbDN"/>
</dbReference>
<feature type="transmembrane region" description="Helical" evidence="8">
    <location>
        <begin position="360"/>
        <end position="385"/>
    </location>
</feature>
<accession>A0A4R2N3E4</accession>
<evidence type="ECO:0000259" key="11">
    <source>
        <dbReference type="Pfam" id="PF11412"/>
    </source>
</evidence>
<dbReference type="RefSeq" id="WP_119014122.1">
    <property type="nucleotide sequence ID" value="NZ_QXNC01000028.1"/>
</dbReference>
<dbReference type="OrthoDB" id="9811036at2"/>
<feature type="transmembrane region" description="Helical" evidence="8">
    <location>
        <begin position="446"/>
        <end position="465"/>
    </location>
</feature>
<protein>
    <submittedName>
        <fullName evidence="12">Thiol:disulfide interchange protein DsbD</fullName>
    </submittedName>
</protein>
<feature type="signal peptide" evidence="9">
    <location>
        <begin position="1"/>
        <end position="30"/>
    </location>
</feature>
<reference evidence="12 13" key="1">
    <citation type="submission" date="2019-03" db="EMBL/GenBank/DDBJ databases">
        <title>Genomic Encyclopedia of Type Strains, Phase IV (KMG-IV): sequencing the most valuable type-strain genomes for metagenomic binning, comparative biology and taxonomic classification.</title>
        <authorList>
            <person name="Goeker M."/>
        </authorList>
    </citation>
    <scope>NUCLEOTIDE SEQUENCE [LARGE SCALE GENOMIC DNA]</scope>
    <source>
        <strain evidence="12 13">DSM 1837</strain>
    </source>
</reference>
<dbReference type="PANTHER" id="PTHR32234:SF3">
    <property type="entry name" value="SUPPRESSION OF COPPER SENSITIVITY PROTEIN"/>
    <property type="match status" value="1"/>
</dbReference>
<feature type="transmembrane region" description="Helical" evidence="8">
    <location>
        <begin position="516"/>
        <end position="536"/>
    </location>
</feature>
<comment type="subcellular location">
    <subcellularLocation>
        <location evidence="1">Membrane</location>
        <topology evidence="1">Multi-pass membrane protein</topology>
    </subcellularLocation>
</comment>
<comment type="caution">
    <text evidence="12">The sequence shown here is derived from an EMBL/GenBank/DDBJ whole genome shotgun (WGS) entry which is preliminary data.</text>
</comment>
<evidence type="ECO:0000256" key="6">
    <source>
        <dbReference type="ARBA" id="ARBA00023284"/>
    </source>
</evidence>
<keyword evidence="9" id="KW-0732">Signal</keyword>
<evidence type="ECO:0000256" key="9">
    <source>
        <dbReference type="SAM" id="SignalP"/>
    </source>
</evidence>
<evidence type="ECO:0000313" key="13">
    <source>
        <dbReference type="Proteomes" id="UP000295182"/>
    </source>
</evidence>
<dbReference type="SUPFAM" id="SSF52833">
    <property type="entry name" value="Thioredoxin-like"/>
    <property type="match status" value="1"/>
</dbReference>
<evidence type="ECO:0000313" key="12">
    <source>
        <dbReference type="EMBL" id="TCP14418.1"/>
    </source>
</evidence>
<keyword evidence="4 8" id="KW-1133">Transmembrane helix</keyword>
<dbReference type="Pfam" id="PF11412">
    <property type="entry name" value="DsbD_N"/>
    <property type="match status" value="1"/>
</dbReference>
<name>A0A4R2N3E4_9BURK</name>
<evidence type="ECO:0000256" key="1">
    <source>
        <dbReference type="ARBA" id="ARBA00004141"/>
    </source>
</evidence>
<dbReference type="EMBL" id="SLXH01000030">
    <property type="protein sequence ID" value="TCP14418.1"/>
    <property type="molecule type" value="Genomic_DNA"/>
</dbReference>
<gene>
    <name evidence="12" type="ORF">EV674_1304</name>
</gene>
<dbReference type="AlphaFoldDB" id="A0A4R2N3E4"/>
<dbReference type="Pfam" id="PF13899">
    <property type="entry name" value="Thioredoxin_7"/>
    <property type="match status" value="1"/>
</dbReference>
<organism evidence="12 13">
    <name type="scientific">Simplicispira metamorpha</name>
    <dbReference type="NCBI Taxonomy" id="80881"/>
    <lineage>
        <taxon>Bacteria</taxon>
        <taxon>Pseudomonadati</taxon>
        <taxon>Pseudomonadota</taxon>
        <taxon>Betaproteobacteria</taxon>
        <taxon>Burkholderiales</taxon>
        <taxon>Comamonadaceae</taxon>
        <taxon>Simplicispira</taxon>
    </lineage>
</organism>
<feature type="transmembrane region" description="Helical" evidence="8">
    <location>
        <begin position="406"/>
        <end position="426"/>
    </location>
</feature>
<keyword evidence="13" id="KW-1185">Reference proteome</keyword>
<evidence type="ECO:0000256" key="3">
    <source>
        <dbReference type="ARBA" id="ARBA00022748"/>
    </source>
</evidence>
<keyword evidence="2 8" id="KW-0812">Transmembrane</keyword>
<feature type="domain" description="Cytochrome C biogenesis protein transmembrane" evidence="10">
    <location>
        <begin position="363"/>
        <end position="573"/>
    </location>
</feature>
<proteinExistence type="predicted"/>
<keyword evidence="3" id="KW-0201">Cytochrome c-type biogenesis</keyword>
<dbReference type="GO" id="GO:0017004">
    <property type="term" value="P:cytochrome complex assembly"/>
    <property type="evidence" value="ECO:0007669"/>
    <property type="project" value="UniProtKB-KW"/>
</dbReference>
<evidence type="ECO:0000259" key="10">
    <source>
        <dbReference type="Pfam" id="PF02683"/>
    </source>
</evidence>
<evidence type="ECO:0000256" key="2">
    <source>
        <dbReference type="ARBA" id="ARBA00022692"/>
    </source>
</evidence>
<dbReference type="PANTHER" id="PTHR32234">
    <property type="entry name" value="THIOL:DISULFIDE INTERCHANGE PROTEIN DSBD"/>
    <property type="match status" value="1"/>
</dbReference>
<feature type="transmembrane region" description="Helical" evidence="8">
    <location>
        <begin position="582"/>
        <end position="603"/>
    </location>
</feature>
<feature type="transmembrane region" description="Helical" evidence="8">
    <location>
        <begin position="610"/>
        <end position="628"/>
    </location>
</feature>
<feature type="domain" description="Thiol:disulfide interchange protein DsbD N-terminal" evidence="11">
    <location>
        <begin position="62"/>
        <end position="179"/>
    </location>
</feature>
<keyword evidence="6" id="KW-0676">Redox-active center</keyword>
<dbReference type="InterPro" id="IPR036249">
    <property type="entry name" value="Thioredoxin-like_sf"/>
</dbReference>
<evidence type="ECO:0000256" key="4">
    <source>
        <dbReference type="ARBA" id="ARBA00022989"/>
    </source>
</evidence>
<feature type="transmembrane region" description="Helical" evidence="8">
    <location>
        <begin position="557"/>
        <end position="576"/>
    </location>
</feature>